<dbReference type="InterPro" id="IPR029021">
    <property type="entry name" value="Prot-tyrosine_phosphatase-like"/>
</dbReference>
<dbReference type="GO" id="GO:0004721">
    <property type="term" value="F:phosphoprotein phosphatase activity"/>
    <property type="evidence" value="ECO:0007669"/>
    <property type="project" value="InterPro"/>
</dbReference>
<organism evidence="4 5">
    <name type="scientific">Halioglobus japonicus</name>
    <dbReference type="NCBI Taxonomy" id="930805"/>
    <lineage>
        <taxon>Bacteria</taxon>
        <taxon>Pseudomonadati</taxon>
        <taxon>Pseudomonadota</taxon>
        <taxon>Gammaproteobacteria</taxon>
        <taxon>Cellvibrionales</taxon>
        <taxon>Halieaceae</taxon>
        <taxon>Halioglobus</taxon>
    </lineage>
</organism>
<dbReference type="AlphaFoldDB" id="A0AAP8SP54"/>
<evidence type="ECO:0000259" key="3">
    <source>
        <dbReference type="PROSITE" id="PS50056"/>
    </source>
</evidence>
<feature type="domain" description="Tyrosine specific protein phosphatases" evidence="3">
    <location>
        <begin position="186"/>
        <end position="262"/>
    </location>
</feature>
<reference evidence="4 5" key="1">
    <citation type="submission" date="2018-01" db="EMBL/GenBank/DDBJ databases">
        <title>The draft genome sequence of Halioglobus japonicus S1-36.</title>
        <authorList>
            <person name="Du Z.-J."/>
            <person name="Shi M.-J."/>
        </authorList>
    </citation>
    <scope>NUCLEOTIDE SEQUENCE [LARGE SCALE GENOMIC DNA]</scope>
    <source>
        <strain evidence="4 5">S1-36</strain>
    </source>
</reference>
<dbReference type="InterPro" id="IPR026893">
    <property type="entry name" value="Tyr/Ser_Pase_IphP-type"/>
</dbReference>
<dbReference type="PROSITE" id="PS50056">
    <property type="entry name" value="TYR_PHOSPHATASE_2"/>
    <property type="match status" value="1"/>
</dbReference>
<name>A0AAP8SP54_9GAMM</name>
<evidence type="ECO:0000256" key="1">
    <source>
        <dbReference type="ARBA" id="ARBA00009580"/>
    </source>
</evidence>
<comment type="caution">
    <text evidence="4">The sequence shown here is derived from an EMBL/GenBank/DDBJ whole genome shotgun (WGS) entry which is preliminary data.</text>
</comment>
<evidence type="ECO:0000313" key="4">
    <source>
        <dbReference type="EMBL" id="PLW87196.1"/>
    </source>
</evidence>
<dbReference type="Gene3D" id="3.90.190.10">
    <property type="entry name" value="Protein tyrosine phosphatase superfamily"/>
    <property type="match status" value="1"/>
</dbReference>
<dbReference type="InterPro" id="IPR000387">
    <property type="entry name" value="Tyr_Pase_dom"/>
</dbReference>
<keyword evidence="2" id="KW-0472">Membrane</keyword>
<feature type="transmembrane region" description="Helical" evidence="2">
    <location>
        <begin position="25"/>
        <end position="44"/>
    </location>
</feature>
<proteinExistence type="inferred from homology"/>
<dbReference type="SUPFAM" id="SSF52799">
    <property type="entry name" value="(Phosphotyrosine protein) phosphatases II"/>
    <property type="match status" value="1"/>
</dbReference>
<accession>A0AAP8SP54</accession>
<dbReference type="Proteomes" id="UP000235162">
    <property type="component" value="Unassembled WGS sequence"/>
</dbReference>
<gene>
    <name evidence="4" type="ORF">C0029_00950</name>
</gene>
<keyword evidence="2" id="KW-0812">Transmembrane</keyword>
<comment type="similarity">
    <text evidence="1">Belongs to the protein-tyrosine phosphatase family.</text>
</comment>
<evidence type="ECO:0000313" key="5">
    <source>
        <dbReference type="Proteomes" id="UP000235162"/>
    </source>
</evidence>
<evidence type="ECO:0000256" key="2">
    <source>
        <dbReference type="SAM" id="Phobius"/>
    </source>
</evidence>
<dbReference type="EMBL" id="PKUR01000001">
    <property type="protein sequence ID" value="PLW87196.1"/>
    <property type="molecule type" value="Genomic_DNA"/>
</dbReference>
<keyword evidence="2" id="KW-1133">Transmembrane helix</keyword>
<dbReference type="Pfam" id="PF13350">
    <property type="entry name" value="Y_phosphatase3"/>
    <property type="match status" value="1"/>
</dbReference>
<dbReference type="PANTHER" id="PTHR31126">
    <property type="entry name" value="TYROSINE-PROTEIN PHOSPHATASE"/>
    <property type="match status" value="1"/>
</dbReference>
<protein>
    <submittedName>
        <fullName evidence="4">Protein-tyrosine-phosphatase</fullName>
    </submittedName>
</protein>
<dbReference type="PANTHER" id="PTHR31126:SF1">
    <property type="entry name" value="TYROSINE SPECIFIC PROTEIN PHOSPHATASES DOMAIN-CONTAINING PROTEIN"/>
    <property type="match status" value="1"/>
</dbReference>
<keyword evidence="5" id="KW-1185">Reference proteome</keyword>
<sequence>MLSYLRCYALGHSSGQTRANLNKTYLAWGSFAIIATLFAAIQFAPAPAVIVPAQLPVSEREQHRTLNFEGIHNFRDLGGYRTEDGRTVRWGKLYRSANFHTASRADRQVLSDLGISKIIDFRSSAEKKQEPNKFPELPPFAVVEIPTLDGGDNDVATEIMARIEDGNMADLDPNAFMIAANRQFAYTFTPQFNQFIDEVGDSGDGAVVWHCSAGKDRTGYAAAILLRILGVPMASISEDYMLSNDYALEGRQGMLRVLRLFKGDEAADKIAVLLGVQPNWLEAAFAEIDARWGSFDNYVSQGLGLSTEQVEALRNSLLE</sequence>